<sequence>MKTRQQLLIALLIAIGGGLAAFAIVTSPPQTEQQEDIVTPPSVQVIKVKPHRLRMDVRSRGRVMAQTEIDLVTGVSGNIIKISPAFVSGGFFKKGDLLVSIDPAEYDLRVAQAQARVMEAQYQLTREEAEAEQARDEWQHLGQGKPNSLNLRIPQLKEKKAKLAAEREELKNARLLRQRTDIRAPFNGRVRNKEVGMGQYLSSGAVLGRIYSSDLAEVRLPLSTHELAFIDFTDSPTRNESKQGAPVRFTANYQGQQQTWLGHIVRSEGVVEQDTGMVVLVAQIPDPFGLGAKEINSSGTESTKSFTTSLPVGLYVEASIEGRWFEDLVILPASALRNNNRVVIVDQKQQLRFRTVEVLSREREQVIIKTGLQAGEYVLVSGLHHPIEGIEVIPTEIVP</sequence>
<dbReference type="InterPro" id="IPR058625">
    <property type="entry name" value="MdtA-like_BSH"/>
</dbReference>
<dbReference type="Gene3D" id="2.40.30.170">
    <property type="match status" value="1"/>
</dbReference>
<accession>A0A1H2T0Y2</accession>
<gene>
    <name evidence="4" type="ORF">SAMN05421882_100937</name>
</gene>
<evidence type="ECO:0000259" key="3">
    <source>
        <dbReference type="Pfam" id="PF25967"/>
    </source>
</evidence>
<name>A0A1H2T0Y2_9PROT</name>
<evidence type="ECO:0000259" key="2">
    <source>
        <dbReference type="Pfam" id="PF25917"/>
    </source>
</evidence>
<dbReference type="Gene3D" id="1.10.287.470">
    <property type="entry name" value="Helix hairpin bin"/>
    <property type="match status" value="1"/>
</dbReference>
<dbReference type="Gene3D" id="2.40.420.20">
    <property type="match status" value="1"/>
</dbReference>
<dbReference type="PANTHER" id="PTHR30158">
    <property type="entry name" value="ACRA/E-RELATED COMPONENT OF DRUG EFFLUX TRANSPORTER"/>
    <property type="match status" value="1"/>
</dbReference>
<dbReference type="Proteomes" id="UP000183454">
    <property type="component" value="Unassembled WGS sequence"/>
</dbReference>
<dbReference type="InterPro" id="IPR058627">
    <property type="entry name" value="MdtA-like_C"/>
</dbReference>
<organism evidence="4 5">
    <name type="scientific">Nitrosomonas communis</name>
    <dbReference type="NCBI Taxonomy" id="44574"/>
    <lineage>
        <taxon>Bacteria</taxon>
        <taxon>Pseudomonadati</taxon>
        <taxon>Pseudomonadota</taxon>
        <taxon>Betaproteobacteria</taxon>
        <taxon>Nitrosomonadales</taxon>
        <taxon>Nitrosomonadaceae</taxon>
        <taxon>Nitrosomonas</taxon>
    </lineage>
</organism>
<keyword evidence="1" id="KW-0175">Coiled coil</keyword>
<dbReference type="Pfam" id="PF25967">
    <property type="entry name" value="RND-MFP_C"/>
    <property type="match status" value="1"/>
</dbReference>
<evidence type="ECO:0000313" key="5">
    <source>
        <dbReference type="Proteomes" id="UP000183454"/>
    </source>
</evidence>
<feature type="domain" description="Multidrug resistance protein MdtA-like barrel-sandwich hybrid" evidence="2">
    <location>
        <begin position="72"/>
        <end position="205"/>
    </location>
</feature>
<evidence type="ECO:0000313" key="4">
    <source>
        <dbReference type="EMBL" id="SDW37511.1"/>
    </source>
</evidence>
<proteinExistence type="predicted"/>
<dbReference type="EMBL" id="FNNH01000009">
    <property type="protein sequence ID" value="SDW37511.1"/>
    <property type="molecule type" value="Genomic_DNA"/>
</dbReference>
<feature type="domain" description="Multidrug resistance protein MdtA-like C-terminal permuted SH3" evidence="3">
    <location>
        <begin position="329"/>
        <end position="384"/>
    </location>
</feature>
<dbReference type="AlphaFoldDB" id="A0A1H2T0Y2"/>
<evidence type="ECO:0000256" key="1">
    <source>
        <dbReference type="SAM" id="Coils"/>
    </source>
</evidence>
<dbReference type="GO" id="GO:0046677">
    <property type="term" value="P:response to antibiotic"/>
    <property type="evidence" value="ECO:0007669"/>
    <property type="project" value="TreeGrafter"/>
</dbReference>
<dbReference type="Gene3D" id="2.40.50.100">
    <property type="match status" value="1"/>
</dbReference>
<dbReference type="GO" id="GO:0005886">
    <property type="term" value="C:plasma membrane"/>
    <property type="evidence" value="ECO:0007669"/>
    <property type="project" value="TreeGrafter"/>
</dbReference>
<dbReference type="SUPFAM" id="SSF111369">
    <property type="entry name" value="HlyD-like secretion proteins"/>
    <property type="match status" value="1"/>
</dbReference>
<reference evidence="4 5" key="1">
    <citation type="submission" date="2016-10" db="EMBL/GenBank/DDBJ databases">
        <authorList>
            <person name="de Groot N.N."/>
        </authorList>
    </citation>
    <scope>NUCLEOTIDE SEQUENCE [LARGE SCALE GENOMIC DNA]</scope>
    <source>
        <strain evidence="4 5">Nm110</strain>
    </source>
</reference>
<dbReference type="RefSeq" id="WP_074666172.1">
    <property type="nucleotide sequence ID" value="NZ_FNNH01000009.1"/>
</dbReference>
<dbReference type="Pfam" id="PF25917">
    <property type="entry name" value="BSH_RND"/>
    <property type="match status" value="1"/>
</dbReference>
<feature type="coiled-coil region" evidence="1">
    <location>
        <begin position="108"/>
        <end position="176"/>
    </location>
</feature>
<protein>
    <submittedName>
        <fullName evidence="4">RND family efflux transporter, MFP subunit</fullName>
    </submittedName>
</protein>